<dbReference type="Proteomes" id="UP000198224">
    <property type="component" value="Chromosome I"/>
</dbReference>
<protein>
    <submittedName>
        <fullName evidence="2">Uncharacterized protein</fullName>
    </submittedName>
</protein>
<evidence type="ECO:0000313" key="3">
    <source>
        <dbReference type="Proteomes" id="UP000198224"/>
    </source>
</evidence>
<evidence type="ECO:0000256" key="1">
    <source>
        <dbReference type="SAM" id="MobiDB-lite"/>
    </source>
</evidence>
<organism evidence="2 3">
    <name type="scientific">Micromonospora chokoriensis</name>
    <dbReference type="NCBI Taxonomy" id="356851"/>
    <lineage>
        <taxon>Bacteria</taxon>
        <taxon>Bacillati</taxon>
        <taxon>Actinomycetota</taxon>
        <taxon>Actinomycetes</taxon>
        <taxon>Micromonosporales</taxon>
        <taxon>Micromonosporaceae</taxon>
        <taxon>Micromonospora</taxon>
    </lineage>
</organism>
<accession>A0A1C4XH73</accession>
<feature type="compositionally biased region" description="Low complexity" evidence="1">
    <location>
        <begin position="107"/>
        <end position="117"/>
    </location>
</feature>
<feature type="compositionally biased region" description="Gly residues" evidence="1">
    <location>
        <begin position="146"/>
        <end position="178"/>
    </location>
</feature>
<proteinExistence type="predicted"/>
<dbReference type="AlphaFoldDB" id="A0A1C4XH73"/>
<gene>
    <name evidence="2" type="ORF">GA0070612_3593</name>
</gene>
<dbReference type="EMBL" id="LT607409">
    <property type="protein sequence ID" value="SCF07783.1"/>
    <property type="molecule type" value="Genomic_DNA"/>
</dbReference>
<keyword evidence="3" id="KW-1185">Reference proteome</keyword>
<sequence length="336" mass="32279">MSTAATVKPRDSGEIGGGRSAAEVGASTPLAPNPLGAVASASTNAGGPESGRKGGPGVGAAAAITAEGGWSADRVRLPAAPWRSPRDTVTVAADGGEDDGGGEEAGRAAGEAAGDATRAVDDGDGRGVRGRSGRAVGGAADVEGRGSAGSGMDDGSGRGTSVGSGRGRPDGSGRGTADGSGRTISRGDSTTRGTNASTMLSEAGFDEAGFDEAGFDGAGFGEAGFDEAGFDGAGTCAGRGPVGDGSGVGSWAWAWAWAGSAPSAAAPSAAAPSATAGRLCVRRIGRGPRDVVSPVPFGPVLRSGVADRAVAPRLPPFVSCAGSCPRQTRTTPPVDG</sequence>
<feature type="compositionally biased region" description="Basic and acidic residues" evidence="1">
    <location>
        <begin position="118"/>
        <end position="127"/>
    </location>
</feature>
<feature type="region of interest" description="Disordered" evidence="1">
    <location>
        <begin position="1"/>
        <end position="196"/>
    </location>
</feature>
<name>A0A1C4XH73_9ACTN</name>
<reference evidence="3" key="1">
    <citation type="submission" date="2016-06" db="EMBL/GenBank/DDBJ databases">
        <authorList>
            <person name="Varghese N."/>
            <person name="Submissions Spin"/>
        </authorList>
    </citation>
    <scope>NUCLEOTIDE SEQUENCE [LARGE SCALE GENOMIC DNA]</scope>
    <source>
        <strain evidence="3">DSM 45160</strain>
    </source>
</reference>
<evidence type="ECO:0000313" key="2">
    <source>
        <dbReference type="EMBL" id="SCF07783.1"/>
    </source>
</evidence>
<feature type="compositionally biased region" description="Polar residues" evidence="1">
    <location>
        <begin position="182"/>
        <end position="196"/>
    </location>
</feature>